<sequence>MSLRKWGYRLLPGLKWLHGYTGQDAVADLIAGVTVGLTVLPQGLAYATLAGLEPQYGLYSAFVGGIIYAMLGSCRQVTIGPTALLALMTSRHTGFGLGSGPAYAILLCLISGVVELGMAVLKLGALVDLISLPVTVGFTSATAVIIGTSQLKGLLGLRGGSGSDFINTMRSVLGNLHKVRTGDFTLGLTSIIVLLLLRKLKDVKLDGRIRNLRTQQLVSGSIWVIATGRNALVVLVTSVLAYSTCEQMESCPFILTGKVKSGLPNVSLPKFETTILDRNGTEIRQNFEQMIVSGSIWVIATGRNALVVLVTSVLAYSTCEQMESCPFILTGKVKSGMPNVSLPKFETTILDRNGTEIRQNFEQMLSELGPSMLILPIIAVLGNVAISKAFGGAGLSPTRELVALSMSNICGAFCSSMPVTGSFSRSAVNHASGVRTPLGGCYTSVLVLLALGLLAPYFQYIPKAALSAVIISAVIFMIEFEVIKPLWRCSRRELLPGAITFVMSLAVGVEIGLLLGVSTDVAFLVYRAARPVLSVSKLQTSNGINYILIRPKHSSLYFPAVEWVRSGISKALTIHGTAPVVLDCAHVHEFDFTAARGMGSLQKELAKANAPLFLMSADKTIGVILKESTNIDFPTIDCPDDLEFLLEQKFDFTAARGMGSLQKELAKANAPLFLMSADKTIGVILKESTNIDFPTIDCPDDLEFLLEQTADYVLHLQISAPLVESRLVHGDGGEPTELSKLNGKSS</sequence>
<feature type="transmembrane region" description="Helical" evidence="5">
    <location>
        <begin position="217"/>
        <end position="242"/>
    </location>
</feature>
<evidence type="ECO:0000256" key="2">
    <source>
        <dbReference type="ARBA" id="ARBA00022692"/>
    </source>
</evidence>
<feature type="transmembrane region" description="Helical" evidence="5">
    <location>
        <begin position="401"/>
        <end position="419"/>
    </location>
</feature>
<feature type="transmembrane region" description="Helical" evidence="5">
    <location>
        <begin position="126"/>
        <end position="147"/>
    </location>
</feature>
<dbReference type="PANTHER" id="PTHR11814">
    <property type="entry name" value="SULFATE TRANSPORTER"/>
    <property type="match status" value="1"/>
</dbReference>
<proteinExistence type="predicted"/>
<organism evidence="8 9">
    <name type="scientific">Drosophila simulans</name>
    <name type="common">Fruit fly</name>
    <dbReference type="NCBI Taxonomy" id="7240"/>
    <lineage>
        <taxon>Eukaryota</taxon>
        <taxon>Metazoa</taxon>
        <taxon>Ecdysozoa</taxon>
        <taxon>Arthropoda</taxon>
        <taxon>Hexapoda</taxon>
        <taxon>Insecta</taxon>
        <taxon>Pterygota</taxon>
        <taxon>Neoptera</taxon>
        <taxon>Endopterygota</taxon>
        <taxon>Diptera</taxon>
        <taxon>Brachycera</taxon>
        <taxon>Muscomorpha</taxon>
        <taxon>Ephydroidea</taxon>
        <taxon>Drosophilidae</taxon>
        <taxon>Drosophila</taxon>
        <taxon>Sophophora</taxon>
    </lineage>
</organism>
<feature type="transmembrane region" description="Helical" evidence="5">
    <location>
        <begin position="440"/>
        <end position="458"/>
    </location>
</feature>
<dbReference type="EMBL" id="CM000363">
    <property type="protein sequence ID" value="EDX10174.1"/>
    <property type="molecule type" value="Genomic_DNA"/>
</dbReference>
<keyword evidence="9" id="KW-1185">Reference proteome</keyword>
<dbReference type="InterPro" id="IPR036513">
    <property type="entry name" value="STAS_dom_sf"/>
</dbReference>
<keyword evidence="4 5" id="KW-0472">Membrane</keyword>
<dbReference type="CDD" id="cd07042">
    <property type="entry name" value="STAS_SulP_like_sulfate_transporter"/>
    <property type="match status" value="1"/>
</dbReference>
<evidence type="ECO:0000313" key="9">
    <source>
        <dbReference type="Proteomes" id="UP000000304"/>
    </source>
</evidence>
<keyword evidence="2 5" id="KW-0812">Transmembrane</keyword>
<feature type="domain" description="SLC26A/SulP transporter" evidence="6">
    <location>
        <begin position="296"/>
        <end position="495"/>
    </location>
</feature>
<evidence type="ECO:0000259" key="7">
    <source>
        <dbReference type="Pfam" id="PF01740"/>
    </source>
</evidence>
<feature type="transmembrane region" description="Helical" evidence="5">
    <location>
        <begin position="464"/>
        <end position="482"/>
    </location>
</feature>
<dbReference type="Proteomes" id="UP000000304">
    <property type="component" value="Chromosome 3L"/>
</dbReference>
<dbReference type="InterPro" id="IPR001902">
    <property type="entry name" value="SLC26A/SulP_fam"/>
</dbReference>
<name>B4QQS2_DROSI</name>
<feature type="transmembrane region" description="Helical" evidence="5">
    <location>
        <begin position="494"/>
        <end position="517"/>
    </location>
</feature>
<evidence type="ECO:0000256" key="1">
    <source>
        <dbReference type="ARBA" id="ARBA00004141"/>
    </source>
</evidence>
<dbReference type="GO" id="GO:0055085">
    <property type="term" value="P:transmembrane transport"/>
    <property type="evidence" value="ECO:0007669"/>
    <property type="project" value="InterPro"/>
</dbReference>
<evidence type="ECO:0000256" key="3">
    <source>
        <dbReference type="ARBA" id="ARBA00022989"/>
    </source>
</evidence>
<evidence type="ECO:0000256" key="5">
    <source>
        <dbReference type="SAM" id="Phobius"/>
    </source>
</evidence>
<reference evidence="8 9" key="1">
    <citation type="journal article" date="2007" name="Nature">
        <title>Evolution of genes and genomes on the Drosophila phylogeny.</title>
        <authorList>
            <consortium name="Drosophila 12 Genomes Consortium"/>
            <person name="Clark A.G."/>
            <person name="Eisen M.B."/>
            <person name="Smith D.R."/>
            <person name="Bergman C.M."/>
            <person name="Oliver B."/>
            <person name="Markow T.A."/>
            <person name="Kaufman T.C."/>
            <person name="Kellis M."/>
            <person name="Gelbart W."/>
            <person name="Iyer V.N."/>
            <person name="Pollard D.A."/>
            <person name="Sackton T.B."/>
            <person name="Larracuente A.M."/>
            <person name="Singh N.D."/>
            <person name="Abad J.P."/>
            <person name="Abt D.N."/>
            <person name="Adryan B."/>
            <person name="Aguade M."/>
            <person name="Akashi H."/>
            <person name="Anderson W.W."/>
            <person name="Aquadro C.F."/>
            <person name="Ardell D.H."/>
            <person name="Arguello R."/>
            <person name="Artieri C.G."/>
            <person name="Barbash D.A."/>
            <person name="Barker D."/>
            <person name="Barsanti P."/>
            <person name="Batterham P."/>
            <person name="Batzoglou S."/>
            <person name="Begun D."/>
            <person name="Bhutkar A."/>
            <person name="Blanco E."/>
            <person name="Bosak S.A."/>
            <person name="Bradley R.K."/>
            <person name="Brand A.D."/>
            <person name="Brent M.R."/>
            <person name="Brooks A.N."/>
            <person name="Brown R.H."/>
            <person name="Butlin R.K."/>
            <person name="Caggese C."/>
            <person name="Calvi B.R."/>
            <person name="Bernardo de Carvalho A."/>
            <person name="Caspi A."/>
            <person name="Castrezana S."/>
            <person name="Celniker S.E."/>
            <person name="Chang J.L."/>
            <person name="Chapple C."/>
            <person name="Chatterji S."/>
            <person name="Chinwalla A."/>
            <person name="Civetta A."/>
            <person name="Clifton S.W."/>
            <person name="Comeron J.M."/>
            <person name="Costello J.C."/>
            <person name="Coyne J.A."/>
            <person name="Daub J."/>
            <person name="David R.G."/>
            <person name="Delcher A.L."/>
            <person name="Delehaunty K."/>
            <person name="Do C.B."/>
            <person name="Ebling H."/>
            <person name="Edwards K."/>
            <person name="Eickbush T."/>
            <person name="Evans J.D."/>
            <person name="Filipski A."/>
            <person name="Findeiss S."/>
            <person name="Freyhult E."/>
            <person name="Fulton L."/>
            <person name="Fulton R."/>
            <person name="Garcia A.C."/>
            <person name="Gardiner A."/>
            <person name="Garfield D.A."/>
            <person name="Garvin B.E."/>
            <person name="Gibson G."/>
            <person name="Gilbert D."/>
            <person name="Gnerre S."/>
            <person name="Godfrey J."/>
            <person name="Good R."/>
            <person name="Gotea V."/>
            <person name="Gravely B."/>
            <person name="Greenberg A.J."/>
            <person name="Griffiths-Jones S."/>
            <person name="Gross S."/>
            <person name="Guigo R."/>
            <person name="Gustafson E.A."/>
            <person name="Haerty W."/>
            <person name="Hahn M.W."/>
            <person name="Halligan D.L."/>
            <person name="Halpern A.L."/>
            <person name="Halter G.M."/>
            <person name="Han M.V."/>
            <person name="Heger A."/>
            <person name="Hillier L."/>
            <person name="Hinrichs A.S."/>
            <person name="Holmes I."/>
            <person name="Hoskins R.A."/>
            <person name="Hubisz M.J."/>
            <person name="Hultmark D."/>
            <person name="Huntley M.A."/>
            <person name="Jaffe D.B."/>
            <person name="Jagadeeshan S."/>
            <person name="Jeck W.R."/>
            <person name="Johnson J."/>
            <person name="Jones C.D."/>
            <person name="Jordan W.C."/>
            <person name="Karpen G.H."/>
            <person name="Kataoka E."/>
            <person name="Keightley P.D."/>
            <person name="Kheradpour P."/>
            <person name="Kirkness E.F."/>
            <person name="Koerich L.B."/>
            <person name="Kristiansen K."/>
            <person name="Kudrna D."/>
            <person name="Kulathinal R.J."/>
            <person name="Kumar S."/>
            <person name="Kwok R."/>
            <person name="Lander E."/>
            <person name="Langley C.H."/>
            <person name="Lapoint R."/>
            <person name="Lazzaro B.P."/>
            <person name="Lee S.J."/>
            <person name="Levesque L."/>
            <person name="Li R."/>
            <person name="Lin C.F."/>
            <person name="Lin M.F."/>
            <person name="Lindblad-Toh K."/>
            <person name="Llopart A."/>
            <person name="Long M."/>
            <person name="Low L."/>
            <person name="Lozovsky E."/>
            <person name="Lu J."/>
            <person name="Luo M."/>
            <person name="Machado C.A."/>
            <person name="Makalowski W."/>
            <person name="Marzo M."/>
            <person name="Matsuda M."/>
            <person name="Matzkin L."/>
            <person name="McAllister B."/>
            <person name="McBride C.S."/>
            <person name="McKernan B."/>
            <person name="McKernan K."/>
            <person name="Mendez-Lago M."/>
            <person name="Minx P."/>
            <person name="Mollenhauer M.U."/>
            <person name="Montooth K."/>
            <person name="Mount S.M."/>
            <person name="Mu X."/>
            <person name="Myers E."/>
            <person name="Negre B."/>
            <person name="Newfeld S."/>
            <person name="Nielsen R."/>
            <person name="Noor M.A."/>
            <person name="O'Grady P."/>
            <person name="Pachter L."/>
            <person name="Papaceit M."/>
            <person name="Parisi M.J."/>
            <person name="Parisi M."/>
            <person name="Parts L."/>
            <person name="Pedersen J.S."/>
            <person name="Pesole G."/>
            <person name="Phillippy A.M."/>
            <person name="Ponting C.P."/>
            <person name="Pop M."/>
            <person name="Porcelli D."/>
            <person name="Powell J.R."/>
            <person name="Prohaska S."/>
            <person name="Pruitt K."/>
            <person name="Puig M."/>
            <person name="Quesneville H."/>
            <person name="Ram K.R."/>
            <person name="Rand D."/>
            <person name="Rasmussen M.D."/>
            <person name="Reed L.K."/>
            <person name="Reenan R."/>
            <person name="Reily A."/>
            <person name="Remington K.A."/>
            <person name="Rieger T.T."/>
            <person name="Ritchie M.G."/>
            <person name="Robin C."/>
            <person name="Rogers Y.H."/>
            <person name="Rohde C."/>
            <person name="Rozas J."/>
            <person name="Rubenfield M.J."/>
            <person name="Ruiz A."/>
            <person name="Russo S."/>
            <person name="Salzberg S.L."/>
            <person name="Sanchez-Gracia A."/>
            <person name="Saranga D.J."/>
            <person name="Sato H."/>
            <person name="Schaeffer S.W."/>
            <person name="Schatz M.C."/>
            <person name="Schlenke T."/>
            <person name="Schwartz R."/>
            <person name="Segarra C."/>
            <person name="Singh R.S."/>
            <person name="Sirot L."/>
            <person name="Sirota M."/>
            <person name="Sisneros N.B."/>
            <person name="Smith C.D."/>
            <person name="Smith T.F."/>
            <person name="Spieth J."/>
            <person name="Stage D.E."/>
            <person name="Stark A."/>
            <person name="Stephan W."/>
            <person name="Strausberg R.L."/>
            <person name="Strempel S."/>
            <person name="Sturgill D."/>
            <person name="Sutton G."/>
            <person name="Sutton G.G."/>
            <person name="Tao W."/>
            <person name="Teichmann S."/>
            <person name="Tobari Y.N."/>
            <person name="Tomimura Y."/>
            <person name="Tsolas J.M."/>
            <person name="Valente V.L."/>
            <person name="Venter E."/>
            <person name="Venter J.C."/>
            <person name="Vicario S."/>
            <person name="Vieira F.G."/>
            <person name="Vilella A.J."/>
            <person name="Villasante A."/>
            <person name="Walenz B."/>
            <person name="Wang J."/>
            <person name="Wasserman M."/>
            <person name="Watts T."/>
            <person name="Wilson D."/>
            <person name="Wilson R.K."/>
            <person name="Wing R.A."/>
            <person name="Wolfner M.F."/>
            <person name="Wong A."/>
            <person name="Wong G.K."/>
            <person name="Wu C.I."/>
            <person name="Wu G."/>
            <person name="Yamamoto D."/>
            <person name="Yang H.P."/>
            <person name="Yang S.P."/>
            <person name="Yorke J.A."/>
            <person name="Yoshida K."/>
            <person name="Zdobnov E."/>
            <person name="Zhang P."/>
            <person name="Zhang Y."/>
            <person name="Zimin A.V."/>
            <person name="Baldwin J."/>
            <person name="Abdouelleil A."/>
            <person name="Abdulkadir J."/>
            <person name="Abebe A."/>
            <person name="Abera B."/>
            <person name="Abreu J."/>
            <person name="Acer S.C."/>
            <person name="Aftuck L."/>
            <person name="Alexander A."/>
            <person name="An P."/>
            <person name="Anderson E."/>
            <person name="Anderson S."/>
            <person name="Arachi H."/>
            <person name="Azer M."/>
            <person name="Bachantsang P."/>
            <person name="Barry A."/>
            <person name="Bayul T."/>
            <person name="Berlin A."/>
            <person name="Bessette D."/>
            <person name="Bloom T."/>
            <person name="Blye J."/>
            <person name="Boguslavskiy L."/>
            <person name="Bonnet C."/>
            <person name="Boukhgalter B."/>
            <person name="Bourzgui I."/>
            <person name="Brown A."/>
            <person name="Cahill P."/>
            <person name="Channer S."/>
            <person name="Cheshatsang Y."/>
            <person name="Chuda L."/>
            <person name="Citroen M."/>
            <person name="Collymore A."/>
            <person name="Cooke P."/>
            <person name="Costello M."/>
            <person name="D'Aco K."/>
            <person name="Daza R."/>
            <person name="De Haan G."/>
            <person name="DeGray S."/>
            <person name="DeMaso C."/>
            <person name="Dhargay N."/>
            <person name="Dooley K."/>
            <person name="Dooley E."/>
            <person name="Doricent M."/>
            <person name="Dorje P."/>
            <person name="Dorjee K."/>
            <person name="Dupes A."/>
            <person name="Elong R."/>
            <person name="Falk J."/>
            <person name="Farina A."/>
            <person name="Faro S."/>
            <person name="Ferguson D."/>
            <person name="Fisher S."/>
            <person name="Foley C.D."/>
            <person name="Franke A."/>
            <person name="Friedrich D."/>
            <person name="Gadbois L."/>
            <person name="Gearin G."/>
            <person name="Gearin C.R."/>
            <person name="Giannoukos G."/>
            <person name="Goode T."/>
            <person name="Graham J."/>
            <person name="Grandbois E."/>
            <person name="Grewal S."/>
            <person name="Gyaltsen K."/>
            <person name="Hafez N."/>
            <person name="Hagos B."/>
            <person name="Hall J."/>
            <person name="Henson C."/>
            <person name="Hollinger A."/>
            <person name="Honan T."/>
            <person name="Huard M.D."/>
            <person name="Hughes L."/>
            <person name="Hurhula B."/>
            <person name="Husby M.E."/>
            <person name="Kamat A."/>
            <person name="Kanga B."/>
            <person name="Kashin S."/>
            <person name="Khazanovich D."/>
            <person name="Kisner P."/>
            <person name="Lance K."/>
            <person name="Lara M."/>
            <person name="Lee W."/>
            <person name="Lennon N."/>
            <person name="Letendre F."/>
            <person name="LeVine R."/>
            <person name="Lipovsky A."/>
            <person name="Liu X."/>
            <person name="Liu J."/>
            <person name="Liu S."/>
            <person name="Lokyitsang T."/>
            <person name="Lokyitsang Y."/>
            <person name="Lubonja R."/>
            <person name="Lui A."/>
            <person name="MacDonald P."/>
            <person name="Magnisalis V."/>
            <person name="Maru K."/>
            <person name="Matthews C."/>
            <person name="McCusker W."/>
            <person name="McDonough S."/>
            <person name="Mehta T."/>
            <person name="Meldrim J."/>
            <person name="Meneus L."/>
            <person name="Mihai O."/>
            <person name="Mihalev A."/>
            <person name="Mihova T."/>
            <person name="Mittelman R."/>
            <person name="Mlenga V."/>
            <person name="Montmayeur A."/>
            <person name="Mulrain L."/>
            <person name="Navidi A."/>
            <person name="Naylor J."/>
            <person name="Negash T."/>
            <person name="Nguyen T."/>
            <person name="Nguyen N."/>
            <person name="Nicol R."/>
            <person name="Norbu C."/>
            <person name="Norbu N."/>
            <person name="Novod N."/>
            <person name="O'Neill B."/>
            <person name="Osman S."/>
            <person name="Markiewicz E."/>
            <person name="Oyono O.L."/>
            <person name="Patti C."/>
            <person name="Phunkhang P."/>
            <person name="Pierre F."/>
            <person name="Priest M."/>
            <person name="Raghuraman S."/>
            <person name="Rege F."/>
            <person name="Reyes R."/>
            <person name="Rise C."/>
            <person name="Rogov P."/>
            <person name="Ross K."/>
            <person name="Ryan E."/>
            <person name="Settipalli S."/>
            <person name="Shea T."/>
            <person name="Sherpa N."/>
            <person name="Shi L."/>
            <person name="Shih D."/>
            <person name="Sparrow T."/>
            <person name="Spaulding J."/>
            <person name="Stalker J."/>
            <person name="Stange-Thomann N."/>
            <person name="Stavropoulos S."/>
            <person name="Stone C."/>
            <person name="Strader C."/>
            <person name="Tesfaye S."/>
            <person name="Thomson T."/>
            <person name="Thoulutsang Y."/>
            <person name="Thoulutsang D."/>
            <person name="Topham K."/>
            <person name="Topping I."/>
            <person name="Tsamla T."/>
            <person name="Vassiliev H."/>
            <person name="Vo A."/>
            <person name="Wangchuk T."/>
            <person name="Wangdi T."/>
            <person name="Weiand M."/>
            <person name="Wilkinson J."/>
            <person name="Wilson A."/>
            <person name="Yadav S."/>
            <person name="Young G."/>
            <person name="Yu Q."/>
            <person name="Zembek L."/>
            <person name="Zhong D."/>
            <person name="Zimmer A."/>
            <person name="Zwirko Z."/>
            <person name="Jaffe D.B."/>
            <person name="Alvarez P."/>
            <person name="Brockman W."/>
            <person name="Butler J."/>
            <person name="Chin C."/>
            <person name="Gnerre S."/>
            <person name="Grabherr M."/>
            <person name="Kleber M."/>
            <person name="Mauceli E."/>
            <person name="MacCallum I."/>
        </authorList>
    </citation>
    <scope>NUCLEOTIDE SEQUENCE [LARGE SCALE GENOMIC DNA]</scope>
    <source>
        <strain evidence="9">white501</strain>
    </source>
</reference>
<dbReference type="HOGENOM" id="CLU_003182_12_2_1"/>
<feature type="transmembrane region" description="Helical" evidence="5">
    <location>
        <begin position="56"/>
        <end position="73"/>
    </location>
</feature>
<feature type="transmembrane region" description="Helical" evidence="5">
    <location>
        <begin position="179"/>
        <end position="197"/>
    </location>
</feature>
<dbReference type="SUPFAM" id="SSF52091">
    <property type="entry name" value="SpoIIaa-like"/>
    <property type="match status" value="1"/>
</dbReference>
<accession>B4QQS2</accession>
<gene>
    <name evidence="8" type="primary">Dsim\GD14351</name>
    <name evidence="8" type="ORF">Dsim_GD14351</name>
</gene>
<dbReference type="Pfam" id="PF01740">
    <property type="entry name" value="STAS"/>
    <property type="match status" value="1"/>
</dbReference>
<dbReference type="Gene3D" id="3.30.750.24">
    <property type="entry name" value="STAS domain"/>
    <property type="match status" value="1"/>
</dbReference>
<dbReference type="OrthoDB" id="288203at2759"/>
<comment type="subcellular location">
    <subcellularLocation>
        <location evidence="1">Membrane</location>
        <topology evidence="1">Multi-pass membrane protein</topology>
    </subcellularLocation>
</comment>
<feature type="transmembrane region" description="Helical" evidence="5">
    <location>
        <begin position="93"/>
        <end position="114"/>
    </location>
</feature>
<dbReference type="InterPro" id="IPR011547">
    <property type="entry name" value="SLC26A/SulP_dom"/>
</dbReference>
<evidence type="ECO:0000256" key="4">
    <source>
        <dbReference type="ARBA" id="ARBA00023136"/>
    </source>
</evidence>
<evidence type="ECO:0000259" key="6">
    <source>
        <dbReference type="Pfam" id="PF00916"/>
    </source>
</evidence>
<feature type="transmembrane region" description="Helical" evidence="5">
    <location>
        <begin position="373"/>
        <end position="395"/>
    </location>
</feature>
<feature type="transmembrane region" description="Helical" evidence="5">
    <location>
        <begin position="296"/>
        <end position="316"/>
    </location>
</feature>
<feature type="domain" description="STAS" evidence="7">
    <location>
        <begin position="548"/>
        <end position="625"/>
    </location>
</feature>
<dbReference type="FunFam" id="3.30.750.24:FF:000043">
    <property type="entry name" value="Uncharacterized protein, isoform C"/>
    <property type="match status" value="1"/>
</dbReference>
<feature type="domain" description="SLC26A/SulP transporter" evidence="6">
    <location>
        <begin position="27"/>
        <end position="278"/>
    </location>
</feature>
<protein>
    <submittedName>
        <fullName evidence="8">GD14351</fullName>
    </submittedName>
</protein>
<dbReference type="AlphaFoldDB" id="B4QQS2"/>
<dbReference type="OMA" id="TGPMSVT"/>
<dbReference type="InterPro" id="IPR002645">
    <property type="entry name" value="STAS_dom"/>
</dbReference>
<feature type="transmembrane region" description="Helical" evidence="5">
    <location>
        <begin position="29"/>
        <end position="49"/>
    </location>
</feature>
<dbReference type="GO" id="GO:0016020">
    <property type="term" value="C:membrane"/>
    <property type="evidence" value="ECO:0007669"/>
    <property type="project" value="UniProtKB-SubCell"/>
</dbReference>
<evidence type="ECO:0000313" key="8">
    <source>
        <dbReference type="EMBL" id="EDX10174.1"/>
    </source>
</evidence>
<dbReference type="PhylomeDB" id="B4QQS2"/>
<dbReference type="STRING" id="7240.B4QQS2"/>
<keyword evidence="3 5" id="KW-1133">Transmembrane helix</keyword>
<dbReference type="Pfam" id="PF00916">
    <property type="entry name" value="Sulfate_transp"/>
    <property type="match status" value="2"/>
</dbReference>